<dbReference type="AlphaFoldDB" id="A0A1G2BQE4"/>
<protein>
    <submittedName>
        <fullName evidence="1">Uncharacterized protein</fullName>
    </submittedName>
</protein>
<comment type="caution">
    <text evidence="1">The sequence shown here is derived from an EMBL/GenBank/DDBJ whole genome shotgun (WGS) entry which is preliminary data.</text>
</comment>
<evidence type="ECO:0000313" key="2">
    <source>
        <dbReference type="Proteomes" id="UP000177349"/>
    </source>
</evidence>
<gene>
    <name evidence="1" type="ORF">A3B31_02690</name>
</gene>
<dbReference type="Gene3D" id="2.120.10.70">
    <property type="entry name" value="Fucose-specific lectin"/>
    <property type="match status" value="1"/>
</dbReference>
<organism evidence="1 2">
    <name type="scientific">Candidatus Komeilibacteria bacterium RIFCSPLOWO2_01_FULL_53_11</name>
    <dbReference type="NCBI Taxonomy" id="1798552"/>
    <lineage>
        <taxon>Bacteria</taxon>
        <taxon>Candidatus Komeiliibacteriota</taxon>
    </lineage>
</organism>
<accession>A0A1G2BQE4</accession>
<evidence type="ECO:0000313" key="1">
    <source>
        <dbReference type="EMBL" id="OGY91342.1"/>
    </source>
</evidence>
<reference evidence="1 2" key="1">
    <citation type="journal article" date="2016" name="Nat. Commun.">
        <title>Thousands of microbial genomes shed light on interconnected biogeochemical processes in an aquifer system.</title>
        <authorList>
            <person name="Anantharaman K."/>
            <person name="Brown C.T."/>
            <person name="Hug L.A."/>
            <person name="Sharon I."/>
            <person name="Castelle C.J."/>
            <person name="Probst A.J."/>
            <person name="Thomas B.C."/>
            <person name="Singh A."/>
            <person name="Wilkins M.J."/>
            <person name="Karaoz U."/>
            <person name="Brodie E.L."/>
            <person name="Williams K.H."/>
            <person name="Hubbard S.S."/>
            <person name="Banfield J.F."/>
        </authorList>
    </citation>
    <scope>NUCLEOTIDE SEQUENCE [LARGE SCALE GENOMIC DNA]</scope>
</reference>
<dbReference type="EMBL" id="MHKN01000044">
    <property type="protein sequence ID" value="OGY91342.1"/>
    <property type="molecule type" value="Genomic_DNA"/>
</dbReference>
<dbReference type="Proteomes" id="UP000177349">
    <property type="component" value="Unassembled WGS sequence"/>
</dbReference>
<sequence>MPIVSYFGGQNSDLKVLHCGKADCSDTDPGSLTGNEIMTIESAGLTGKYTSIAQSKDPAPVPVISYYDISNGNLKFVKCTTVDCSGVQTPLTLDAGNPVTDDVGWFTSVAVLADNKPIISYYNNTTKDLNVLKCGQADCNGSGPTANIITTLDTGGDVGSKTSIIIGSDGFPVISYYDATNFDLKIAKCMKADCSTGTLMRRMDGAATKVGVYTSIALGADTMPVVSYITNEDGAETNKYALKVAHCGNIFCQPGGYAGLFSGPVKVTSGSLPGSLLIGGALSVPSASFTSISASTPGLWSTNGTRIDGAFSEGLTGQTLGEYGIYGESAQTTGFRSVNVSDTVAEAQTRIGIKGTSGGSTNFAGVYGSVLQGNGVAGISGTGAQNWSVYGEATQSAAGAGGLGSSGVYGRGGVFAGYFEGDLTIGTGGTFYLGSSGITEGQLIQLLEWCKGPPSFCPDPYQ</sequence>
<proteinExistence type="predicted"/>
<name>A0A1G2BQE4_9BACT</name>